<keyword evidence="2" id="KW-1185">Reference proteome</keyword>
<comment type="caution">
    <text evidence="1">The sequence shown here is derived from an EMBL/GenBank/DDBJ whole genome shotgun (WGS) entry which is preliminary data.</text>
</comment>
<reference evidence="1" key="1">
    <citation type="submission" date="2024-12" db="EMBL/GenBank/DDBJ databases">
        <title>Comparative genomics and development of molecular markers within Purpureocillium lilacinum and among Purpureocillium species.</title>
        <authorList>
            <person name="Yeh Z.-Y."/>
            <person name="Ni N.-T."/>
            <person name="Lo P.-H."/>
            <person name="Mushyakhwo K."/>
            <person name="Lin C.-F."/>
            <person name="Nai Y.-S."/>
        </authorList>
    </citation>
    <scope>NUCLEOTIDE SEQUENCE</scope>
    <source>
        <strain evidence="1">NCHU-NPUST-175</strain>
    </source>
</reference>
<sequence>MAHTSPEEWWTLVLYRHSSDFTVKEQVLRVCIASCEEPPTHTHRLADIGQWISGSRSVPAQTARAFNDIRRAVTASPIARTATPDRSFEGRCQPAYPQNTPEGPPSSNVRTNIVRQSSGSVGRGRKRTRRGDSLQKLDASQGQWSTVVLKEGTLNDIFSGRAGHNLEHLSRCFEPVQQADANSKTLLSMWQEMKDSKQTLNHLRDATSTYGKMHIATAKTQKWIGDCLTGFATYYECTCWGGRECDPMEFRWAKATFRAMELVSLVAGTVGDASLIILSSLARMAHTPVPLLQNANSLEVDDCRLNYIAKLSDKNFSHILKEWRSKVVGLLHQSVCVSWDRPALLPEDKMIPLFNPVAFVAWWFEETYEHVCKELGLQGFSTLPRSIHTNISIADAKAAIVSNPISSSQPSDSAELQAPEGGTDHDDRNPAHSPVMPGGADSPPLFSDKEHCTTMPVTAPDGISMQCAPVSPVAAVRDASTTWSPGIGDLCGAAAADEQFSFGLPYTSGCHPQNLFSYSR</sequence>
<proteinExistence type="predicted"/>
<name>A0ACC4DF59_PURLI</name>
<protein>
    <submittedName>
        <fullName evidence="1">Uncharacterized protein</fullName>
    </submittedName>
</protein>
<evidence type="ECO:0000313" key="2">
    <source>
        <dbReference type="Proteomes" id="UP001638806"/>
    </source>
</evidence>
<dbReference type="Proteomes" id="UP001638806">
    <property type="component" value="Unassembled WGS sequence"/>
</dbReference>
<gene>
    <name evidence="1" type="ORF">ACCO45_010015</name>
</gene>
<dbReference type="EMBL" id="JBGNUJ010000010">
    <property type="protein sequence ID" value="KAL3954452.1"/>
    <property type="molecule type" value="Genomic_DNA"/>
</dbReference>
<evidence type="ECO:0000313" key="1">
    <source>
        <dbReference type="EMBL" id="KAL3954452.1"/>
    </source>
</evidence>
<organism evidence="1 2">
    <name type="scientific">Purpureocillium lilacinum</name>
    <name type="common">Paecilomyces lilacinus</name>
    <dbReference type="NCBI Taxonomy" id="33203"/>
    <lineage>
        <taxon>Eukaryota</taxon>
        <taxon>Fungi</taxon>
        <taxon>Dikarya</taxon>
        <taxon>Ascomycota</taxon>
        <taxon>Pezizomycotina</taxon>
        <taxon>Sordariomycetes</taxon>
        <taxon>Hypocreomycetidae</taxon>
        <taxon>Hypocreales</taxon>
        <taxon>Ophiocordycipitaceae</taxon>
        <taxon>Purpureocillium</taxon>
    </lineage>
</organism>
<accession>A0ACC4DF59</accession>